<dbReference type="EC" id="1.13.-.-" evidence="7"/>
<evidence type="ECO:0000256" key="1">
    <source>
        <dbReference type="ARBA" id="ARBA00001947"/>
    </source>
</evidence>
<dbReference type="GO" id="GO:0008198">
    <property type="term" value="F:ferrous iron binding"/>
    <property type="evidence" value="ECO:0007669"/>
    <property type="project" value="InterPro"/>
</dbReference>
<dbReference type="GO" id="GO:0008270">
    <property type="term" value="F:zinc ion binding"/>
    <property type="evidence" value="ECO:0007669"/>
    <property type="project" value="InterPro"/>
</dbReference>
<dbReference type="AlphaFoldDB" id="A0AAU7X4R7"/>
<dbReference type="PANTHER" id="PTHR30096">
    <property type="entry name" value="4,5-DOPA DIOXYGENASE EXTRADIOL-LIKE PROTEIN"/>
    <property type="match status" value="1"/>
</dbReference>
<gene>
    <name evidence="7" type="ORF">ABS361_11665</name>
</gene>
<keyword evidence="7" id="KW-0223">Dioxygenase</keyword>
<dbReference type="Gene3D" id="3.40.830.10">
    <property type="entry name" value="LigB-like"/>
    <property type="match status" value="1"/>
</dbReference>
<dbReference type="CDD" id="cd07363">
    <property type="entry name" value="45_DOPA_Dioxygenase"/>
    <property type="match status" value="1"/>
</dbReference>
<dbReference type="PANTHER" id="PTHR30096:SF0">
    <property type="entry name" value="4,5-DOPA DIOXYGENASE EXTRADIOL-LIKE PROTEIN"/>
    <property type="match status" value="1"/>
</dbReference>
<evidence type="ECO:0000259" key="6">
    <source>
        <dbReference type="Pfam" id="PF02900"/>
    </source>
</evidence>
<dbReference type="InterPro" id="IPR004183">
    <property type="entry name" value="Xdiol_dOase_suB"/>
</dbReference>
<dbReference type="InterPro" id="IPR014436">
    <property type="entry name" value="Extradiol_dOase_DODA"/>
</dbReference>
<keyword evidence="5 7" id="KW-0560">Oxidoreductase</keyword>
<dbReference type="SUPFAM" id="SSF53213">
    <property type="entry name" value="LigB-like"/>
    <property type="match status" value="1"/>
</dbReference>
<protein>
    <submittedName>
        <fullName evidence="7">Class III extradiol ring-cleavage dioxygenase</fullName>
        <ecNumber evidence="7">1.13.-.-</ecNumber>
    </submittedName>
</protein>
<evidence type="ECO:0000256" key="4">
    <source>
        <dbReference type="ARBA" id="ARBA00022833"/>
    </source>
</evidence>
<dbReference type="GO" id="GO:0016702">
    <property type="term" value="F:oxidoreductase activity, acting on single donors with incorporation of molecular oxygen, incorporation of two atoms of oxygen"/>
    <property type="evidence" value="ECO:0007669"/>
    <property type="project" value="UniProtKB-ARBA"/>
</dbReference>
<feature type="domain" description="Extradiol ring-cleavage dioxygenase class III enzyme subunit B" evidence="6">
    <location>
        <begin position="34"/>
        <end position="252"/>
    </location>
</feature>
<proteinExistence type="inferred from homology"/>
<organism evidence="7">
    <name type="scientific">Methyloraptor flagellatus</name>
    <dbReference type="NCBI Taxonomy" id="3162530"/>
    <lineage>
        <taxon>Bacteria</taxon>
        <taxon>Pseudomonadati</taxon>
        <taxon>Pseudomonadota</taxon>
        <taxon>Alphaproteobacteria</taxon>
        <taxon>Hyphomicrobiales</taxon>
        <taxon>Ancalomicrobiaceae</taxon>
        <taxon>Methyloraptor</taxon>
    </lineage>
</organism>
<reference evidence="7" key="1">
    <citation type="submission" date="2024-06" db="EMBL/GenBank/DDBJ databases">
        <title>Methylostella associata gen. nov., sp. nov., a novel Ancalomicrobiaceae-affiliated facultatively methylotrophic bacteria that feed on methanotrophs of the genus Methylococcus.</title>
        <authorList>
            <person name="Saltykova V."/>
            <person name="Danilova O.V."/>
            <person name="Oshkin I.Y."/>
            <person name="Belova S.E."/>
            <person name="Pimenov N.V."/>
            <person name="Dedysh S.N."/>
        </authorList>
    </citation>
    <scope>NUCLEOTIDE SEQUENCE</scope>
    <source>
        <strain evidence="7">S20</strain>
    </source>
</reference>
<name>A0AAU7X4R7_9HYPH</name>
<sequence length="262" mass="28269">MSMPALFVSHGAPNLIIRNSQARDFLAGYGAALGKPRAIVIASAHFPSGRPTVIVDEQPGMIYDFGGFEPELYEIVYPAPGDPLVAVKVAGLLDAAGIAPAIARNRGYDHGTWVPLKLLYPDADVPVVQLSIQPNRDPAHHYAVGRALATLGMEDILVIGSGSLTHNLREVFRAGGMRPENDPVPVWVSAFADWMHERILAGDLEALLDYRARAPEAERNHPTDEHLLPLFVALGAGGLGAVERVHHSHQYGVLALDAYRFG</sequence>
<evidence type="ECO:0000256" key="3">
    <source>
        <dbReference type="ARBA" id="ARBA00022723"/>
    </source>
</evidence>
<dbReference type="KEGG" id="mflg:ABS361_11665"/>
<evidence type="ECO:0000313" key="7">
    <source>
        <dbReference type="EMBL" id="XBY42780.1"/>
    </source>
</evidence>
<evidence type="ECO:0000256" key="2">
    <source>
        <dbReference type="ARBA" id="ARBA00007581"/>
    </source>
</evidence>
<keyword evidence="3" id="KW-0479">Metal-binding</keyword>
<keyword evidence="4" id="KW-0862">Zinc</keyword>
<dbReference type="Pfam" id="PF02900">
    <property type="entry name" value="LigB"/>
    <property type="match status" value="1"/>
</dbReference>
<comment type="cofactor">
    <cofactor evidence="1">
        <name>Zn(2+)</name>
        <dbReference type="ChEBI" id="CHEBI:29105"/>
    </cofactor>
</comment>
<dbReference type="RefSeq" id="WP_407047882.1">
    <property type="nucleotide sequence ID" value="NZ_CP158568.1"/>
</dbReference>
<dbReference type="EMBL" id="CP158568">
    <property type="protein sequence ID" value="XBY42780.1"/>
    <property type="molecule type" value="Genomic_DNA"/>
</dbReference>
<evidence type="ECO:0000256" key="5">
    <source>
        <dbReference type="ARBA" id="ARBA00023002"/>
    </source>
</evidence>
<accession>A0AAU7X4R7</accession>
<comment type="similarity">
    <text evidence="2">Belongs to the DODA-type extradiol aromatic ring-opening dioxygenase family.</text>
</comment>
<dbReference type="PIRSF" id="PIRSF006157">
    <property type="entry name" value="Doxgns_DODA"/>
    <property type="match status" value="1"/>
</dbReference>